<comment type="caution">
    <text evidence="1">The sequence shown here is derived from an EMBL/GenBank/DDBJ whole genome shotgun (WGS) entry which is preliminary data.</text>
</comment>
<gene>
    <name evidence="1" type="ORF">BWK73_40600</name>
</gene>
<dbReference type="Proteomes" id="UP000192491">
    <property type="component" value="Unassembled WGS sequence"/>
</dbReference>
<dbReference type="AlphaFoldDB" id="A0A1Y1QDB5"/>
<reference evidence="1 2" key="1">
    <citation type="submission" date="2017-01" db="EMBL/GenBank/DDBJ databases">
        <title>Novel large sulfur bacteria in the metagenomes of groundwater-fed chemosynthetic microbial mats in the Lake Huron basin.</title>
        <authorList>
            <person name="Sharrar A.M."/>
            <person name="Flood B.E."/>
            <person name="Bailey J.V."/>
            <person name="Jones D.S."/>
            <person name="Biddanda B."/>
            <person name="Ruberg S.A."/>
            <person name="Marcus D.N."/>
            <person name="Dick G.J."/>
        </authorList>
    </citation>
    <scope>NUCLEOTIDE SEQUENCE [LARGE SCALE GENOMIC DNA]</scope>
    <source>
        <strain evidence="1">A8</strain>
    </source>
</reference>
<dbReference type="EMBL" id="MTEJ01000431">
    <property type="protein sequence ID" value="OQX03110.1"/>
    <property type="molecule type" value="Genomic_DNA"/>
</dbReference>
<proteinExistence type="predicted"/>
<dbReference type="Pfam" id="PF07152">
    <property type="entry name" value="YaeQ"/>
    <property type="match status" value="1"/>
</dbReference>
<dbReference type="InterPro" id="IPR009822">
    <property type="entry name" value="YaeQ"/>
</dbReference>
<dbReference type="SUPFAM" id="SSF52980">
    <property type="entry name" value="Restriction endonuclease-like"/>
    <property type="match status" value="1"/>
</dbReference>
<accession>A0A1Y1QDB5</accession>
<dbReference type="Gene3D" id="3.10.640.10">
    <property type="entry name" value="Restriction endonuclease-like alpha-beta roll domain"/>
    <property type="match status" value="1"/>
</dbReference>
<dbReference type="InterPro" id="IPR038590">
    <property type="entry name" value="YaeQ_sf"/>
</dbReference>
<evidence type="ECO:0000313" key="2">
    <source>
        <dbReference type="Proteomes" id="UP000192491"/>
    </source>
</evidence>
<dbReference type="InterPro" id="IPR011335">
    <property type="entry name" value="Restrct_endonuc-II-like"/>
</dbReference>
<name>A0A1Y1QDB5_9GAMM</name>
<sequence length="59" mass="6605">MKKFSQLDAAFYRFPAEEIEALAALVSRTMDLSITITGDSAYVAGDKGEVEVHWEVLQR</sequence>
<evidence type="ECO:0000313" key="1">
    <source>
        <dbReference type="EMBL" id="OQX03110.1"/>
    </source>
</evidence>
<protein>
    <submittedName>
        <fullName evidence="1">Uncharacterized protein</fullName>
    </submittedName>
</protein>
<organism evidence="1 2">
    <name type="scientific">Thiothrix lacustris</name>
    <dbReference type="NCBI Taxonomy" id="525917"/>
    <lineage>
        <taxon>Bacteria</taxon>
        <taxon>Pseudomonadati</taxon>
        <taxon>Pseudomonadota</taxon>
        <taxon>Gammaproteobacteria</taxon>
        <taxon>Thiotrichales</taxon>
        <taxon>Thiotrichaceae</taxon>
        <taxon>Thiothrix</taxon>
    </lineage>
</organism>